<dbReference type="AlphaFoldDB" id="A0AAW1XZN5"/>
<dbReference type="EMBL" id="JBEDUW010000002">
    <property type="protein sequence ID" value="KAK9942215.1"/>
    <property type="molecule type" value="Genomic_DNA"/>
</dbReference>
<accession>A0AAW1XZN5</accession>
<dbReference type="PANTHER" id="PTHR37705:SF1">
    <property type="entry name" value="TRANSMEMBRANE PROTEIN"/>
    <property type="match status" value="1"/>
</dbReference>
<protein>
    <submittedName>
        <fullName evidence="1">Uncharacterized protein</fullName>
    </submittedName>
</protein>
<evidence type="ECO:0000313" key="1">
    <source>
        <dbReference type="EMBL" id="KAK9942215.1"/>
    </source>
</evidence>
<name>A0AAW1XZN5_RUBAR</name>
<dbReference type="PANTHER" id="PTHR37705">
    <property type="entry name" value="BNAA08G11710D PROTEIN"/>
    <property type="match status" value="1"/>
</dbReference>
<comment type="caution">
    <text evidence="1">The sequence shown here is derived from an EMBL/GenBank/DDBJ whole genome shotgun (WGS) entry which is preliminary data.</text>
</comment>
<reference evidence="1 2" key="1">
    <citation type="journal article" date="2023" name="G3 (Bethesda)">
        <title>A chromosome-length genome assembly and annotation of blackberry (Rubus argutus, cv. 'Hillquist').</title>
        <authorList>
            <person name="Bruna T."/>
            <person name="Aryal R."/>
            <person name="Dudchenko O."/>
            <person name="Sargent D.J."/>
            <person name="Mead D."/>
            <person name="Buti M."/>
            <person name="Cavallini A."/>
            <person name="Hytonen T."/>
            <person name="Andres J."/>
            <person name="Pham M."/>
            <person name="Weisz D."/>
            <person name="Mascagni F."/>
            <person name="Usai G."/>
            <person name="Natali L."/>
            <person name="Bassil N."/>
            <person name="Fernandez G.E."/>
            <person name="Lomsadze A."/>
            <person name="Armour M."/>
            <person name="Olukolu B."/>
            <person name="Poorten T."/>
            <person name="Britton C."/>
            <person name="Davik J."/>
            <person name="Ashrafi H."/>
            <person name="Aiden E.L."/>
            <person name="Borodovsky M."/>
            <person name="Worthington M."/>
        </authorList>
    </citation>
    <scope>NUCLEOTIDE SEQUENCE [LARGE SCALE GENOMIC DNA]</scope>
    <source>
        <strain evidence="1">PI 553951</strain>
    </source>
</reference>
<organism evidence="1 2">
    <name type="scientific">Rubus argutus</name>
    <name type="common">Southern blackberry</name>
    <dbReference type="NCBI Taxonomy" id="59490"/>
    <lineage>
        <taxon>Eukaryota</taxon>
        <taxon>Viridiplantae</taxon>
        <taxon>Streptophyta</taxon>
        <taxon>Embryophyta</taxon>
        <taxon>Tracheophyta</taxon>
        <taxon>Spermatophyta</taxon>
        <taxon>Magnoliopsida</taxon>
        <taxon>eudicotyledons</taxon>
        <taxon>Gunneridae</taxon>
        <taxon>Pentapetalae</taxon>
        <taxon>rosids</taxon>
        <taxon>fabids</taxon>
        <taxon>Rosales</taxon>
        <taxon>Rosaceae</taxon>
        <taxon>Rosoideae</taxon>
        <taxon>Rosoideae incertae sedis</taxon>
        <taxon>Rubus</taxon>
    </lineage>
</organism>
<dbReference type="Proteomes" id="UP001457282">
    <property type="component" value="Unassembled WGS sequence"/>
</dbReference>
<gene>
    <name evidence="1" type="ORF">M0R45_007893</name>
</gene>
<keyword evidence="2" id="KW-1185">Reference proteome</keyword>
<evidence type="ECO:0000313" key="2">
    <source>
        <dbReference type="Proteomes" id="UP001457282"/>
    </source>
</evidence>
<sequence length="77" mass="8818">MWRLESEEDYIIKSVKCLAAMVIQRWEMCMELLKLAIEFVIVVAEAVETVLQQNFPPPVTSSSVYTTTHLPFVGFLP</sequence>
<proteinExistence type="predicted"/>